<evidence type="ECO:0000313" key="4">
    <source>
        <dbReference type="EMBL" id="SDC99403.1"/>
    </source>
</evidence>
<accession>A0A1G6R4Q2</accession>
<dbReference type="InterPro" id="IPR009057">
    <property type="entry name" value="Homeodomain-like_sf"/>
</dbReference>
<keyword evidence="4" id="KW-0238">DNA-binding</keyword>
<dbReference type="InterPro" id="IPR053142">
    <property type="entry name" value="PchR_regulatory_protein"/>
</dbReference>
<protein>
    <submittedName>
        <fullName evidence="4">AraC-type DNA-binding protein</fullName>
    </submittedName>
</protein>
<name>A0A1G6R4Q2_9BRAD</name>
<evidence type="ECO:0000256" key="2">
    <source>
        <dbReference type="ARBA" id="ARBA00023163"/>
    </source>
</evidence>
<dbReference type="GO" id="GO:0003700">
    <property type="term" value="F:DNA-binding transcription factor activity"/>
    <property type="evidence" value="ECO:0007669"/>
    <property type="project" value="InterPro"/>
</dbReference>
<dbReference type="SUPFAM" id="SSF46689">
    <property type="entry name" value="Homeodomain-like"/>
    <property type="match status" value="1"/>
</dbReference>
<dbReference type="InterPro" id="IPR018060">
    <property type="entry name" value="HTH_AraC"/>
</dbReference>
<dbReference type="Proteomes" id="UP000199245">
    <property type="component" value="Unassembled WGS sequence"/>
</dbReference>
<dbReference type="GO" id="GO:0043565">
    <property type="term" value="F:sequence-specific DNA binding"/>
    <property type="evidence" value="ECO:0007669"/>
    <property type="project" value="InterPro"/>
</dbReference>
<dbReference type="PANTHER" id="PTHR47893:SF1">
    <property type="entry name" value="REGULATORY PROTEIN PCHR"/>
    <property type="match status" value="1"/>
</dbReference>
<proteinExistence type="predicted"/>
<dbReference type="Pfam" id="PF14525">
    <property type="entry name" value="AraC_binding_2"/>
    <property type="match status" value="1"/>
</dbReference>
<dbReference type="Gene3D" id="1.10.10.60">
    <property type="entry name" value="Homeodomain-like"/>
    <property type="match status" value="1"/>
</dbReference>
<evidence type="ECO:0000259" key="3">
    <source>
        <dbReference type="PROSITE" id="PS01124"/>
    </source>
</evidence>
<dbReference type="InterPro" id="IPR035418">
    <property type="entry name" value="AraC-bd_2"/>
</dbReference>
<dbReference type="Pfam" id="PF12833">
    <property type="entry name" value="HTH_18"/>
    <property type="match status" value="1"/>
</dbReference>
<feature type="domain" description="HTH araC/xylS-type" evidence="3">
    <location>
        <begin position="240"/>
        <end position="340"/>
    </location>
</feature>
<dbReference type="RefSeq" id="WP_092081681.1">
    <property type="nucleotide sequence ID" value="NZ_FMZW01000006.1"/>
</dbReference>
<dbReference type="SMART" id="SM00342">
    <property type="entry name" value="HTH_ARAC"/>
    <property type="match status" value="1"/>
</dbReference>
<evidence type="ECO:0000256" key="1">
    <source>
        <dbReference type="ARBA" id="ARBA00023015"/>
    </source>
</evidence>
<organism evidence="4 5">
    <name type="scientific">Bradyrhizobium brasilense</name>
    <dbReference type="NCBI Taxonomy" id="1419277"/>
    <lineage>
        <taxon>Bacteria</taxon>
        <taxon>Pseudomonadati</taxon>
        <taxon>Pseudomonadota</taxon>
        <taxon>Alphaproteobacteria</taxon>
        <taxon>Hyphomicrobiales</taxon>
        <taxon>Nitrobacteraceae</taxon>
        <taxon>Bradyrhizobium</taxon>
    </lineage>
</organism>
<keyword evidence="2" id="KW-0804">Transcription</keyword>
<dbReference type="PROSITE" id="PS01124">
    <property type="entry name" value="HTH_ARAC_FAMILY_2"/>
    <property type="match status" value="1"/>
</dbReference>
<evidence type="ECO:0000313" key="5">
    <source>
        <dbReference type="Proteomes" id="UP000199245"/>
    </source>
</evidence>
<dbReference type="AlphaFoldDB" id="A0A1G6R4Q2"/>
<reference evidence="4 5" key="1">
    <citation type="submission" date="2016-10" db="EMBL/GenBank/DDBJ databases">
        <authorList>
            <person name="de Groot N.N."/>
        </authorList>
    </citation>
    <scope>NUCLEOTIDE SEQUENCE [LARGE SCALE GENOMIC DNA]</scope>
    <source>
        <strain evidence="4 5">R5</strain>
    </source>
</reference>
<sequence length="342" mass="36809">MTAVGNEVSASANPASARLKDFARVATARVDDAAEAIGRIFCPHDLTPVDHSASDFSAHHNCADFDGFSVNYVAYGGSVAINPGCLDRFFLLQMPLSGSAAIRTAARELTTGPRHTASLLSPTIPTEMTWRGDCAQLILLLDRKLVEHRAAALGGVAVRPVEFDPAVALSGPLGQTLSARIEQLVTAAEQLGPRKTLSAVAAADWRESFLNVLLNEQQHSLSSAIDVFNGRTEAQPAALKRVRAYLESRATEPMDLAELAEIAGTGIRALQLGFRRHFGTTVSEMLLDIRLAHLNARLKTARPGERIVDIAFDLGFTHLSRMASAYRAKFGESPKATLQRLS</sequence>
<dbReference type="PANTHER" id="PTHR47893">
    <property type="entry name" value="REGULATORY PROTEIN PCHR"/>
    <property type="match status" value="1"/>
</dbReference>
<gene>
    <name evidence="4" type="ORF">SAMN05216337_1006230</name>
</gene>
<dbReference type="EMBL" id="FMZW01000006">
    <property type="protein sequence ID" value="SDC99403.1"/>
    <property type="molecule type" value="Genomic_DNA"/>
</dbReference>
<keyword evidence="1" id="KW-0805">Transcription regulation</keyword>